<proteinExistence type="predicted"/>
<dbReference type="PANTHER" id="PTHR40606:SF1">
    <property type="entry name" value="UPF0339 PROTEIN YEGP"/>
    <property type="match status" value="1"/>
</dbReference>
<dbReference type="SUPFAM" id="SSF160113">
    <property type="entry name" value="YegP-like"/>
    <property type="match status" value="1"/>
</dbReference>
<dbReference type="RefSeq" id="WP_272651787.1">
    <property type="nucleotide sequence ID" value="NZ_JAZDDG010000006.1"/>
</dbReference>
<dbReference type="InterPro" id="IPR051141">
    <property type="entry name" value="UPF0339_domain"/>
</dbReference>
<keyword evidence="3" id="KW-1185">Reference proteome</keyword>
<dbReference type="PANTHER" id="PTHR40606">
    <property type="match status" value="1"/>
</dbReference>
<evidence type="ECO:0000313" key="3">
    <source>
        <dbReference type="Proteomes" id="UP001356308"/>
    </source>
</evidence>
<dbReference type="InterPro" id="IPR010879">
    <property type="entry name" value="DUF1508"/>
</dbReference>
<dbReference type="Proteomes" id="UP001356308">
    <property type="component" value="Unassembled WGS sequence"/>
</dbReference>
<evidence type="ECO:0000313" key="2">
    <source>
        <dbReference type="EMBL" id="MEE1977095.1"/>
    </source>
</evidence>
<name>A0ABU7IVS2_9FLAO</name>
<sequence>MTDFLSLKERNAMIEVNKRDNKDYQFVVKSPTGKILLESIRFSDNRTLEKTLSELKNEGIPTKRFERRTNFEGKFLFNLKNHQGAIVGSSGLYNSEAGMENGIKNLKNILIQ</sequence>
<gene>
    <name evidence="2" type="ORF">V1I91_13495</name>
</gene>
<accession>A0ABU7IVS2</accession>
<dbReference type="Pfam" id="PF07411">
    <property type="entry name" value="DUF1508"/>
    <property type="match status" value="1"/>
</dbReference>
<comment type="caution">
    <text evidence="2">The sequence shown here is derived from an EMBL/GenBank/DDBJ whole genome shotgun (WGS) entry which is preliminary data.</text>
</comment>
<protein>
    <submittedName>
        <fullName evidence="2">YegP family protein</fullName>
    </submittedName>
</protein>
<organism evidence="2 3">
    <name type="scientific">Maribacter cobaltidurans</name>
    <dbReference type="NCBI Taxonomy" id="1178778"/>
    <lineage>
        <taxon>Bacteria</taxon>
        <taxon>Pseudomonadati</taxon>
        <taxon>Bacteroidota</taxon>
        <taxon>Flavobacteriia</taxon>
        <taxon>Flavobacteriales</taxon>
        <taxon>Flavobacteriaceae</taxon>
        <taxon>Maribacter</taxon>
    </lineage>
</organism>
<dbReference type="Gene3D" id="2.30.29.80">
    <property type="match status" value="1"/>
</dbReference>
<reference evidence="2 3" key="1">
    <citation type="submission" date="2024-01" db="EMBL/GenBank/DDBJ databases">
        <title>Maribacter spp. originated from different algae showed divergent polysaccharides utilization ability.</title>
        <authorList>
            <person name="Wang H."/>
            <person name="Wu Y."/>
        </authorList>
    </citation>
    <scope>NUCLEOTIDE SEQUENCE [LARGE SCALE GENOMIC DNA]</scope>
    <source>
        <strain evidence="2 3">PR1</strain>
    </source>
</reference>
<feature type="domain" description="DUF1508" evidence="1">
    <location>
        <begin position="73"/>
        <end position="107"/>
    </location>
</feature>
<dbReference type="EMBL" id="JAZDDG010000006">
    <property type="protein sequence ID" value="MEE1977095.1"/>
    <property type="molecule type" value="Genomic_DNA"/>
</dbReference>
<dbReference type="InterPro" id="IPR036913">
    <property type="entry name" value="YegP-like_sf"/>
</dbReference>
<evidence type="ECO:0000259" key="1">
    <source>
        <dbReference type="Pfam" id="PF07411"/>
    </source>
</evidence>